<dbReference type="GO" id="GO:0016491">
    <property type="term" value="F:oxidoreductase activity"/>
    <property type="evidence" value="ECO:0007669"/>
    <property type="project" value="UniProtKB-KW"/>
</dbReference>
<feature type="domain" description="Aldehyde dehydrogenase" evidence="2">
    <location>
        <begin position="202"/>
        <end position="340"/>
    </location>
</feature>
<keyword evidence="4" id="KW-1185">Reference proteome</keyword>
<dbReference type="AlphaFoldDB" id="A0A5C6FI37"/>
<gene>
    <name evidence="3" type="ORF">Poly51_08270</name>
</gene>
<dbReference type="Pfam" id="PF00171">
    <property type="entry name" value="Aldedh"/>
    <property type="match status" value="1"/>
</dbReference>
<name>A0A5C6FI37_9BACT</name>
<protein>
    <submittedName>
        <fullName evidence="3">Aldehyde dehydrogenase family protein</fullName>
    </submittedName>
</protein>
<accession>A0A5C6FI37</accession>
<dbReference type="InterPro" id="IPR016162">
    <property type="entry name" value="Ald_DH_N"/>
</dbReference>
<dbReference type="EMBL" id="SJPW01000001">
    <property type="protein sequence ID" value="TWU60550.1"/>
    <property type="molecule type" value="Genomic_DNA"/>
</dbReference>
<organism evidence="3 4">
    <name type="scientific">Rubripirellula tenax</name>
    <dbReference type="NCBI Taxonomy" id="2528015"/>
    <lineage>
        <taxon>Bacteria</taxon>
        <taxon>Pseudomonadati</taxon>
        <taxon>Planctomycetota</taxon>
        <taxon>Planctomycetia</taxon>
        <taxon>Pirellulales</taxon>
        <taxon>Pirellulaceae</taxon>
        <taxon>Rubripirellula</taxon>
    </lineage>
</organism>
<evidence type="ECO:0000313" key="3">
    <source>
        <dbReference type="EMBL" id="TWU60550.1"/>
    </source>
</evidence>
<evidence type="ECO:0000259" key="2">
    <source>
        <dbReference type="Pfam" id="PF00171"/>
    </source>
</evidence>
<reference evidence="3 4" key="1">
    <citation type="submission" date="2019-02" db="EMBL/GenBank/DDBJ databases">
        <title>Deep-cultivation of Planctomycetes and their phenomic and genomic characterization uncovers novel biology.</title>
        <authorList>
            <person name="Wiegand S."/>
            <person name="Jogler M."/>
            <person name="Boedeker C."/>
            <person name="Pinto D."/>
            <person name="Vollmers J."/>
            <person name="Rivas-Marin E."/>
            <person name="Kohn T."/>
            <person name="Peeters S.H."/>
            <person name="Heuer A."/>
            <person name="Rast P."/>
            <person name="Oberbeckmann S."/>
            <person name="Bunk B."/>
            <person name="Jeske O."/>
            <person name="Meyerdierks A."/>
            <person name="Storesund J.E."/>
            <person name="Kallscheuer N."/>
            <person name="Luecker S."/>
            <person name="Lage O.M."/>
            <person name="Pohl T."/>
            <person name="Merkel B.J."/>
            <person name="Hornburger P."/>
            <person name="Mueller R.-W."/>
            <person name="Bruemmer F."/>
            <person name="Labrenz M."/>
            <person name="Spormann A.M."/>
            <person name="Op Den Camp H."/>
            <person name="Overmann J."/>
            <person name="Amann R."/>
            <person name="Jetten M.S.M."/>
            <person name="Mascher T."/>
            <person name="Medema M.H."/>
            <person name="Devos D.P."/>
            <person name="Kaster A.-K."/>
            <person name="Ovreas L."/>
            <person name="Rohde M."/>
            <person name="Galperin M.Y."/>
            <person name="Jogler C."/>
        </authorList>
    </citation>
    <scope>NUCLEOTIDE SEQUENCE [LARGE SCALE GENOMIC DNA]</scope>
    <source>
        <strain evidence="3 4">Poly51</strain>
    </source>
</reference>
<dbReference type="InterPro" id="IPR015590">
    <property type="entry name" value="Aldehyde_DH_dom"/>
</dbReference>
<evidence type="ECO:0000256" key="1">
    <source>
        <dbReference type="ARBA" id="ARBA00023002"/>
    </source>
</evidence>
<proteinExistence type="predicted"/>
<dbReference type="InterPro" id="IPR016161">
    <property type="entry name" value="Ald_DH/histidinol_DH"/>
</dbReference>
<evidence type="ECO:0000313" key="4">
    <source>
        <dbReference type="Proteomes" id="UP000318288"/>
    </source>
</evidence>
<comment type="caution">
    <text evidence="3">The sequence shown here is derived from an EMBL/GenBank/DDBJ whole genome shotgun (WGS) entry which is preliminary data.</text>
</comment>
<dbReference type="Proteomes" id="UP000318288">
    <property type="component" value="Unassembled WGS sequence"/>
</dbReference>
<dbReference type="Gene3D" id="3.40.605.10">
    <property type="entry name" value="Aldehyde Dehydrogenase, Chain A, domain 1"/>
    <property type="match status" value="1"/>
</dbReference>
<sequence>MSSTSTDSAVPSPVATELSTEHAAAIADLRRGAEKLGKLGIGERQQLLLDCVAGVAQVWEEWVSAAWQAKRISPGDAACAEDITTGPVPTLRYLWLMHQTLDDIKRHGKPRLPAQPYEQNGHLRVPVFPTRNLYDRLMFGPIKAYVRMPKDTNADDLFGDGLKRATGGMNEPPSVALILGAGNISSIPITDALTKIFQDNQAVLLKMNPVNEYVGPLFERAFRPLVDAGLLRIVYGGSGVGAALIAAEGVDRVHITGSDRTHDAIVWGGSEQEQSQRKAAKTPKLDKPITSELGNVSPWIVVPGQYTERQLRFQAENVVASVTSNASFNCIATKMLITSKTWPQRELFLKLIDETLARSAKRFAYYPGAKDRYAKFAGDDGVPNDDSDDSGILAWRFRRGVSINEEPHLCKEESFVCVFGETSLDGESPTEFLNHAVDFANDQMWGTLAAALTVPRDFERTRNAELNKAVDRLKYGVVGINQWPGVAFALMSTPWGAFPGATLDDIQSGIGSVHNTFLLNQPEQSVISSPLTIFPKPMWFSTHRCAESVARSLVNLYLHRTPWRIPPVLFHAMRG</sequence>
<dbReference type="SUPFAM" id="SSF53720">
    <property type="entry name" value="ALDH-like"/>
    <property type="match status" value="1"/>
</dbReference>
<keyword evidence="1" id="KW-0560">Oxidoreductase</keyword>